<dbReference type="EMBL" id="WUQX01000003">
    <property type="protein sequence ID" value="MXP79219.1"/>
    <property type="molecule type" value="Genomic_DNA"/>
</dbReference>
<dbReference type="RefSeq" id="WP_159757988.1">
    <property type="nucleotide sequence ID" value="NZ_WUQX01000003.1"/>
</dbReference>
<comment type="caution">
    <text evidence="1">The sequence shown here is derived from an EMBL/GenBank/DDBJ whole genome shotgun (WGS) entry which is preliminary data.</text>
</comment>
<keyword evidence="1" id="KW-0614">Plasmid</keyword>
<gene>
    <name evidence="1" type="ORF">GN277_29130</name>
</gene>
<dbReference type="Proteomes" id="UP000460412">
    <property type="component" value="Unassembled WGS sequence"/>
</dbReference>
<name>A0A7X3MML1_9FIRM</name>
<geneLocation type="plasmid" evidence="1">
    <name>unnamed</name>
</geneLocation>
<reference evidence="1 2" key="1">
    <citation type="submission" date="2019-12" db="EMBL/GenBank/DDBJ databases">
        <title>Sporaefaciens musculi gen. nov., sp. nov., a novel bacterium isolated from the caecum of an obese mouse.</title>
        <authorList>
            <person name="Rasmussen T.S."/>
            <person name="Streidl T."/>
            <person name="Hitch T.C.A."/>
            <person name="Wortmann E."/>
            <person name="Deptula P."/>
            <person name="Hansen M."/>
            <person name="Nielsen D.S."/>
            <person name="Clavel T."/>
            <person name="Vogensen F.K."/>
        </authorList>
    </citation>
    <scope>NUCLEOTIDE SEQUENCE [LARGE SCALE GENOMIC DNA]</scope>
    <source>
        <strain evidence="1 2">WCA-9-b2</strain>
        <plasmid evidence="1">unnamed</plasmid>
    </source>
</reference>
<proteinExistence type="predicted"/>
<evidence type="ECO:0000313" key="1">
    <source>
        <dbReference type="EMBL" id="MXP79219.1"/>
    </source>
</evidence>
<protein>
    <submittedName>
        <fullName evidence="1">Uncharacterized protein</fullName>
    </submittedName>
</protein>
<evidence type="ECO:0000313" key="2">
    <source>
        <dbReference type="Proteomes" id="UP000460412"/>
    </source>
</evidence>
<accession>A0A7X3MML1</accession>
<organism evidence="1 2">
    <name type="scientific">Sporofaciens musculi</name>
    <dbReference type="NCBI Taxonomy" id="2681861"/>
    <lineage>
        <taxon>Bacteria</taxon>
        <taxon>Bacillati</taxon>
        <taxon>Bacillota</taxon>
        <taxon>Clostridia</taxon>
        <taxon>Lachnospirales</taxon>
        <taxon>Lachnospiraceae</taxon>
        <taxon>Sporofaciens</taxon>
    </lineage>
</organism>
<keyword evidence="2" id="KW-1185">Reference proteome</keyword>
<dbReference type="AlphaFoldDB" id="A0A7X3MML1"/>
<sequence length="652" mass="76718">MLNALSDYDGCLSDIVHSHEIFEALDEILRIGGNRQRIDDENFRQIKEQPGTIKDFLQWADRFFTDEEKPSFMEFLLSNHSLVYDLRRLKDKVANGMDKEAHRMTGNRASYIAFFYNNEFIEEWKGERMEELMIYAITHKKKAFLSLLKEKKELFLSIPFHSILFQREFYDRVINLNTINARNLEQCLKIKQWPVDILERFYDRGNTFEEIRVLSGLPERYAELYLNLSPSVDARLKVIREVINKNCLQIDMEIPPLARQLSVQPFSVWMQRTFSHIKGLDNIVGMRLLEHYEQMQYLIGDIETVAEARYICKNTGFFQGEKDIQIVREQILDKNEDWKKLKEAFGFSEEFIRDNEARIKEFIYKDGAYIMGTYLRNVPEKKEALRRLVYAELMGRFRELKYFRDDLAVELDYPILDSSRNRWMENIQEKSDRLHVWEEDGLLPVMQMGQVPEATCLSYVDGVYKQCLLACHDANKKVIYLSLDGKIVLRAAIRLTKGIYGSIKKDSSLPKLEFADLSAPVFRQDEKQKEEVKQKEELILFLETAYMSKLPQDMAGPAIELILRLMKKKARLMGVRFAASLFYKEWRPKDMVCMGISMFISRSKAGEQYLDSIGGDNRIEQEGSYRKCVFLVENKKRLENGRSYLRGKARKN</sequence>